<name>A0A2I0KBS2_PUNGR</name>
<comment type="caution">
    <text evidence="1">The sequence shown here is derived from an EMBL/GenBank/DDBJ whole genome shotgun (WGS) entry which is preliminary data.</text>
</comment>
<proteinExistence type="predicted"/>
<protein>
    <submittedName>
        <fullName evidence="1">Uncharacterized protein</fullName>
    </submittedName>
</protein>
<sequence length="145" mass="16263">MEGHYFRQHLLATGINDPELPVYVSEDCEYTAGYLLVLLLTFCVKGLSCFPSIKPNDTVSKIYGNHEWQWPRSTDPLAREIERLVSAITPGTRDVMIWSPNESGKFTSSSVRKCLRDKKAAESLEVCGSVSLAEYILINMCKDGL</sequence>
<dbReference type="AlphaFoldDB" id="A0A2I0KBS2"/>
<accession>A0A2I0KBS2</accession>
<reference evidence="1 2" key="1">
    <citation type="submission" date="2017-11" db="EMBL/GenBank/DDBJ databases">
        <title>De-novo sequencing of pomegranate (Punica granatum L.) genome.</title>
        <authorList>
            <person name="Akparov Z."/>
            <person name="Amiraslanov A."/>
            <person name="Hajiyeva S."/>
            <person name="Abbasov M."/>
            <person name="Kaur K."/>
            <person name="Hamwieh A."/>
            <person name="Solovyev V."/>
            <person name="Salamov A."/>
            <person name="Braich B."/>
            <person name="Kosarev P."/>
            <person name="Mahmoud A."/>
            <person name="Hajiyev E."/>
            <person name="Babayeva S."/>
            <person name="Izzatullayeva V."/>
            <person name="Mammadov A."/>
            <person name="Mammadov A."/>
            <person name="Sharifova S."/>
            <person name="Ojaghi J."/>
            <person name="Eynullazada K."/>
            <person name="Bayramov B."/>
            <person name="Abdulazimova A."/>
            <person name="Shahmuradov I."/>
        </authorList>
    </citation>
    <scope>NUCLEOTIDE SEQUENCE [LARGE SCALE GENOMIC DNA]</scope>
    <source>
        <strain evidence="2">cv. AG2017</strain>
        <tissue evidence="1">Leaf</tissue>
    </source>
</reference>
<evidence type="ECO:0000313" key="2">
    <source>
        <dbReference type="Proteomes" id="UP000233551"/>
    </source>
</evidence>
<dbReference type="Proteomes" id="UP000233551">
    <property type="component" value="Unassembled WGS sequence"/>
</dbReference>
<keyword evidence="2" id="KW-1185">Reference proteome</keyword>
<evidence type="ECO:0000313" key="1">
    <source>
        <dbReference type="EMBL" id="PKI65975.1"/>
    </source>
</evidence>
<dbReference type="EMBL" id="PGOL01000698">
    <property type="protein sequence ID" value="PKI65975.1"/>
    <property type="molecule type" value="Genomic_DNA"/>
</dbReference>
<gene>
    <name evidence="1" type="ORF">CRG98_013641</name>
</gene>
<organism evidence="1 2">
    <name type="scientific">Punica granatum</name>
    <name type="common">Pomegranate</name>
    <dbReference type="NCBI Taxonomy" id="22663"/>
    <lineage>
        <taxon>Eukaryota</taxon>
        <taxon>Viridiplantae</taxon>
        <taxon>Streptophyta</taxon>
        <taxon>Embryophyta</taxon>
        <taxon>Tracheophyta</taxon>
        <taxon>Spermatophyta</taxon>
        <taxon>Magnoliopsida</taxon>
        <taxon>eudicotyledons</taxon>
        <taxon>Gunneridae</taxon>
        <taxon>Pentapetalae</taxon>
        <taxon>rosids</taxon>
        <taxon>malvids</taxon>
        <taxon>Myrtales</taxon>
        <taxon>Lythraceae</taxon>
        <taxon>Punica</taxon>
    </lineage>
</organism>